<dbReference type="PANTHER" id="PTHR46206">
    <property type="entry name" value="CYTOCHROME P450"/>
    <property type="match status" value="1"/>
</dbReference>
<organism evidence="7 8">
    <name type="scientific">Phascolomyces articulosus</name>
    <dbReference type="NCBI Taxonomy" id="60185"/>
    <lineage>
        <taxon>Eukaryota</taxon>
        <taxon>Fungi</taxon>
        <taxon>Fungi incertae sedis</taxon>
        <taxon>Mucoromycota</taxon>
        <taxon>Mucoromycotina</taxon>
        <taxon>Mucoromycetes</taxon>
        <taxon>Mucorales</taxon>
        <taxon>Lichtheimiaceae</taxon>
        <taxon>Phascolomyces</taxon>
    </lineage>
</organism>
<dbReference type="AlphaFoldDB" id="A0AAD5JQG7"/>
<comment type="caution">
    <text evidence="7">The sequence shown here is derived from an EMBL/GenBank/DDBJ whole genome shotgun (WGS) entry which is preliminary data.</text>
</comment>
<evidence type="ECO:0000256" key="1">
    <source>
        <dbReference type="ARBA" id="ARBA00001971"/>
    </source>
</evidence>
<accession>A0AAD5JQG7</accession>
<dbReference type="InterPro" id="IPR017972">
    <property type="entry name" value="Cyt_P450_CS"/>
</dbReference>
<reference evidence="7" key="1">
    <citation type="journal article" date="2022" name="IScience">
        <title>Evolution of zygomycete secretomes and the origins of terrestrial fungal ecologies.</title>
        <authorList>
            <person name="Chang Y."/>
            <person name="Wang Y."/>
            <person name="Mondo S."/>
            <person name="Ahrendt S."/>
            <person name="Andreopoulos W."/>
            <person name="Barry K."/>
            <person name="Beard J."/>
            <person name="Benny G.L."/>
            <person name="Blankenship S."/>
            <person name="Bonito G."/>
            <person name="Cuomo C."/>
            <person name="Desiro A."/>
            <person name="Gervers K.A."/>
            <person name="Hundley H."/>
            <person name="Kuo A."/>
            <person name="LaButti K."/>
            <person name="Lang B.F."/>
            <person name="Lipzen A."/>
            <person name="O'Donnell K."/>
            <person name="Pangilinan J."/>
            <person name="Reynolds N."/>
            <person name="Sandor L."/>
            <person name="Smith M.E."/>
            <person name="Tsang A."/>
            <person name="Grigoriev I.V."/>
            <person name="Stajich J.E."/>
            <person name="Spatafora J.W."/>
        </authorList>
    </citation>
    <scope>NUCLEOTIDE SEQUENCE</scope>
    <source>
        <strain evidence="7">RSA 2281</strain>
    </source>
</reference>
<proteinExistence type="inferred from homology"/>
<feature type="binding site" description="axial binding residue" evidence="5">
    <location>
        <position position="471"/>
    </location>
    <ligand>
        <name>heme</name>
        <dbReference type="ChEBI" id="CHEBI:30413"/>
    </ligand>
    <ligandPart>
        <name>Fe</name>
        <dbReference type="ChEBI" id="CHEBI:18248"/>
    </ligandPart>
</feature>
<protein>
    <submittedName>
        <fullName evidence="7">Cytochrome P450</fullName>
    </submittedName>
</protein>
<dbReference type="CDD" id="cd11041">
    <property type="entry name" value="CYP503A1-like"/>
    <property type="match status" value="1"/>
</dbReference>
<dbReference type="GO" id="GO:0016705">
    <property type="term" value="F:oxidoreductase activity, acting on paired donors, with incorporation or reduction of molecular oxygen"/>
    <property type="evidence" value="ECO:0007669"/>
    <property type="project" value="InterPro"/>
</dbReference>
<reference evidence="7" key="2">
    <citation type="submission" date="2023-02" db="EMBL/GenBank/DDBJ databases">
        <authorList>
            <consortium name="DOE Joint Genome Institute"/>
            <person name="Mondo S.J."/>
            <person name="Chang Y."/>
            <person name="Wang Y."/>
            <person name="Ahrendt S."/>
            <person name="Andreopoulos W."/>
            <person name="Barry K."/>
            <person name="Beard J."/>
            <person name="Benny G.L."/>
            <person name="Blankenship S."/>
            <person name="Bonito G."/>
            <person name="Cuomo C."/>
            <person name="Desiro A."/>
            <person name="Gervers K.A."/>
            <person name="Hundley H."/>
            <person name="Kuo A."/>
            <person name="LaButti K."/>
            <person name="Lang B.F."/>
            <person name="Lipzen A."/>
            <person name="O'Donnell K."/>
            <person name="Pangilinan J."/>
            <person name="Reynolds N."/>
            <person name="Sandor L."/>
            <person name="Smith M.W."/>
            <person name="Tsang A."/>
            <person name="Grigoriev I.V."/>
            <person name="Stajich J.E."/>
            <person name="Spatafora J.W."/>
        </authorList>
    </citation>
    <scope>NUCLEOTIDE SEQUENCE</scope>
    <source>
        <strain evidence="7">RSA 2281</strain>
    </source>
</reference>
<keyword evidence="4 5" id="KW-0408">Iron</keyword>
<keyword evidence="5 6" id="KW-0349">Heme</keyword>
<dbReference type="EMBL" id="JAIXMP010000036">
    <property type="protein sequence ID" value="KAI9249141.1"/>
    <property type="molecule type" value="Genomic_DNA"/>
</dbReference>
<keyword evidence="6" id="KW-0503">Monooxygenase</keyword>
<evidence type="ECO:0000256" key="4">
    <source>
        <dbReference type="ARBA" id="ARBA00023004"/>
    </source>
</evidence>
<dbReference type="PANTHER" id="PTHR46206:SF7">
    <property type="entry name" value="P450, PUTATIVE (EUROFUNG)-RELATED"/>
    <property type="match status" value="1"/>
</dbReference>
<evidence type="ECO:0000313" key="7">
    <source>
        <dbReference type="EMBL" id="KAI9249141.1"/>
    </source>
</evidence>
<dbReference type="Proteomes" id="UP001209540">
    <property type="component" value="Unassembled WGS sequence"/>
</dbReference>
<evidence type="ECO:0000256" key="5">
    <source>
        <dbReference type="PIRSR" id="PIRSR602403-1"/>
    </source>
</evidence>
<dbReference type="GO" id="GO:0020037">
    <property type="term" value="F:heme binding"/>
    <property type="evidence" value="ECO:0007669"/>
    <property type="project" value="InterPro"/>
</dbReference>
<keyword evidence="3 5" id="KW-0479">Metal-binding</keyword>
<dbReference type="InterPro" id="IPR002403">
    <property type="entry name" value="Cyt_P450_E_grp-IV"/>
</dbReference>
<comment type="similarity">
    <text evidence="2 6">Belongs to the cytochrome P450 family.</text>
</comment>
<dbReference type="InterPro" id="IPR036396">
    <property type="entry name" value="Cyt_P450_sf"/>
</dbReference>
<evidence type="ECO:0000256" key="2">
    <source>
        <dbReference type="ARBA" id="ARBA00010617"/>
    </source>
</evidence>
<dbReference type="GO" id="GO:0005506">
    <property type="term" value="F:iron ion binding"/>
    <property type="evidence" value="ECO:0007669"/>
    <property type="project" value="InterPro"/>
</dbReference>
<dbReference type="InterPro" id="IPR001128">
    <property type="entry name" value="Cyt_P450"/>
</dbReference>
<name>A0AAD5JQG7_9FUNG</name>
<evidence type="ECO:0000313" key="8">
    <source>
        <dbReference type="Proteomes" id="UP001209540"/>
    </source>
</evidence>
<keyword evidence="6" id="KW-0560">Oxidoreductase</keyword>
<dbReference type="SUPFAM" id="SSF48264">
    <property type="entry name" value="Cytochrome P450"/>
    <property type="match status" value="1"/>
</dbReference>
<keyword evidence="8" id="KW-1185">Reference proteome</keyword>
<evidence type="ECO:0000256" key="3">
    <source>
        <dbReference type="ARBA" id="ARBA00022723"/>
    </source>
</evidence>
<gene>
    <name evidence="7" type="ORF">BDA99DRAFT_608765</name>
</gene>
<dbReference type="Gene3D" id="1.10.630.10">
    <property type="entry name" value="Cytochrome P450"/>
    <property type="match status" value="1"/>
</dbReference>
<dbReference type="Pfam" id="PF00067">
    <property type="entry name" value="p450"/>
    <property type="match status" value="1"/>
</dbReference>
<dbReference type="PROSITE" id="PS00086">
    <property type="entry name" value="CYTOCHROME_P450"/>
    <property type="match status" value="1"/>
</dbReference>
<evidence type="ECO:0000256" key="6">
    <source>
        <dbReference type="RuleBase" id="RU000461"/>
    </source>
</evidence>
<dbReference type="PRINTS" id="PR00465">
    <property type="entry name" value="EP450IV"/>
</dbReference>
<dbReference type="GO" id="GO:0004497">
    <property type="term" value="F:monooxygenase activity"/>
    <property type="evidence" value="ECO:0007669"/>
    <property type="project" value="UniProtKB-KW"/>
</dbReference>
<comment type="cofactor">
    <cofactor evidence="1 5">
        <name>heme</name>
        <dbReference type="ChEBI" id="CHEBI:30413"/>
    </cofactor>
</comment>
<sequence length="519" mass="59249">MDHFSIILNKVKGIHFISQQQQRIGLLTIATFISACALYNQVFKRPASKDNCPMVPYTDTWKGSSMDYLQDPRAFVEKWTEKLGHVYRVHMFGQMHTIASGKYAREILMSDDFDFGVGTQKKFDIFSMAGIFDNNLTGAIIRNAIVKHLNPHLKEFTPHVVENFTIGFHEILGDVTEPVELSHLMPLIQRMVTRGSATVFIGKTLCKNKNVTSIMQNITTDIGKMHPRYHQSWLMAFPWMLRLYFKLYGRLSQDIKRQRKIMLDALVPEIDKRQADAQNDPNWQRPTDVLQELIEDSALSSGKHGDIYTAVLNQLLILIFASIHTTSENTSITLYRLLQNPSVIDELLQEQEQVLRKAGYDPKSGKNSCEVFTFDIIKNMPRLDSVCRESLRLRSQFFELAHTNIRDHKVTLSNGVIIPSDGDVLINTWHNHHQGGDDIGEFNPFRYVDTGYPATKVGDNYLVFGEGRHACPGRWLAVQEIKTIVSMLIHDYKFHAPEGVVFPPKGSGLPYGKVIIERK</sequence>